<dbReference type="Gene3D" id="3.30.1480.10">
    <property type="entry name" value="NusA, N-terminal domain"/>
    <property type="match status" value="1"/>
</dbReference>
<keyword evidence="6 7" id="KW-0804">Transcription</keyword>
<comment type="function">
    <text evidence="7">Participates in both transcription termination and antitermination.</text>
</comment>
<dbReference type="Pfam" id="PF08529">
    <property type="entry name" value="NusA_N"/>
    <property type="match status" value="2"/>
</dbReference>
<dbReference type="SUPFAM" id="SSF50249">
    <property type="entry name" value="Nucleic acid-binding proteins"/>
    <property type="match status" value="1"/>
</dbReference>
<dbReference type="InterPro" id="IPR015946">
    <property type="entry name" value="KH_dom-like_a/b"/>
</dbReference>
<dbReference type="SMART" id="SM00322">
    <property type="entry name" value="KH"/>
    <property type="match status" value="2"/>
</dbReference>
<evidence type="ECO:0000256" key="4">
    <source>
        <dbReference type="ARBA" id="ARBA00022884"/>
    </source>
</evidence>
<keyword evidence="1 7" id="KW-0806">Transcription termination</keyword>
<dbReference type="PROSITE" id="PS50084">
    <property type="entry name" value="KH_TYPE_1"/>
    <property type="match status" value="1"/>
</dbReference>
<dbReference type="InterPro" id="IPR009019">
    <property type="entry name" value="KH_sf_prok-type"/>
</dbReference>
<dbReference type="SMART" id="SM00316">
    <property type="entry name" value="S1"/>
    <property type="match status" value="1"/>
</dbReference>
<dbReference type="CDD" id="cd02134">
    <property type="entry name" value="KH-II_NusA_rpt1"/>
    <property type="match status" value="1"/>
</dbReference>
<keyword evidence="2 7" id="KW-0963">Cytoplasm</keyword>
<feature type="compositionally biased region" description="Basic and acidic residues" evidence="8">
    <location>
        <begin position="80"/>
        <end position="103"/>
    </location>
</feature>
<dbReference type="InterPro" id="IPR030842">
    <property type="entry name" value="TF_NusA_bacterial"/>
</dbReference>
<dbReference type="InterPro" id="IPR036555">
    <property type="entry name" value="NusA_N_sf"/>
</dbReference>
<keyword evidence="5 7" id="KW-0805">Transcription regulation</keyword>
<dbReference type="GO" id="GO:0003723">
    <property type="term" value="F:RNA binding"/>
    <property type="evidence" value="ECO:0007669"/>
    <property type="project" value="UniProtKB-UniRule"/>
</dbReference>
<evidence type="ECO:0000256" key="7">
    <source>
        <dbReference type="HAMAP-Rule" id="MF_00945"/>
    </source>
</evidence>
<comment type="subcellular location">
    <subcellularLocation>
        <location evidence="7">Cytoplasm</location>
    </subcellularLocation>
</comment>
<feature type="region of interest" description="Disordered" evidence="8">
    <location>
        <begin position="462"/>
        <end position="487"/>
    </location>
</feature>
<dbReference type="InterPro" id="IPR058582">
    <property type="entry name" value="KH_NusA_2nd"/>
</dbReference>
<dbReference type="Pfam" id="PF13184">
    <property type="entry name" value="KH_NusA_1st"/>
    <property type="match status" value="1"/>
</dbReference>
<dbReference type="Gene3D" id="2.40.50.140">
    <property type="entry name" value="Nucleic acid-binding proteins"/>
    <property type="match status" value="1"/>
</dbReference>
<dbReference type="PANTHER" id="PTHR22648">
    <property type="entry name" value="TRANSCRIPTION TERMINATION FACTOR NUSA"/>
    <property type="match status" value="1"/>
</dbReference>
<feature type="region of interest" description="Disordered" evidence="8">
    <location>
        <begin position="392"/>
        <end position="423"/>
    </location>
</feature>
<comment type="similarity">
    <text evidence="7">Belongs to the NusA family.</text>
</comment>
<comment type="caution">
    <text evidence="10">The sequence shown here is derived from an EMBL/GenBank/DDBJ whole genome shotgun (WGS) entry which is preliminary data.</text>
</comment>
<organism evidence="10 11">
    <name type="scientific">Candidatus Uhrbacteria bacterium GW2011_GWC1_41_20</name>
    <dbReference type="NCBI Taxonomy" id="1618983"/>
    <lineage>
        <taxon>Bacteria</taxon>
        <taxon>Candidatus Uhriibacteriota</taxon>
    </lineage>
</organism>
<dbReference type="InterPro" id="IPR004087">
    <property type="entry name" value="KH_dom"/>
</dbReference>
<dbReference type="InterPro" id="IPR012340">
    <property type="entry name" value="NA-bd_OB-fold"/>
</dbReference>
<dbReference type="PROSITE" id="PS50126">
    <property type="entry name" value="S1"/>
    <property type="match status" value="1"/>
</dbReference>
<evidence type="ECO:0000256" key="1">
    <source>
        <dbReference type="ARBA" id="ARBA00022472"/>
    </source>
</evidence>
<dbReference type="CDD" id="cd04455">
    <property type="entry name" value="S1_NusA"/>
    <property type="match status" value="1"/>
</dbReference>
<comment type="subunit">
    <text evidence="7">Monomer. Binds directly to the core enzyme of the DNA-dependent RNA polymerase and to nascent RNA.</text>
</comment>
<reference evidence="10 11" key="1">
    <citation type="journal article" date="2015" name="Nature">
        <title>rRNA introns, odd ribosomes, and small enigmatic genomes across a large radiation of phyla.</title>
        <authorList>
            <person name="Brown C.T."/>
            <person name="Hug L.A."/>
            <person name="Thomas B.C."/>
            <person name="Sharon I."/>
            <person name="Castelle C.J."/>
            <person name="Singh A."/>
            <person name="Wilkins M.J."/>
            <person name="Williams K.H."/>
            <person name="Banfield J.F."/>
        </authorList>
    </citation>
    <scope>NUCLEOTIDE SEQUENCE [LARGE SCALE GENOMIC DNA]</scope>
</reference>
<gene>
    <name evidence="7" type="primary">nusA</name>
    <name evidence="10" type="ORF">UU50_C0014G0006</name>
</gene>
<dbReference type="Pfam" id="PF26594">
    <property type="entry name" value="KH_NusA_2nd"/>
    <property type="match status" value="1"/>
</dbReference>
<dbReference type="InterPro" id="IPR025249">
    <property type="entry name" value="TF_NusA_KH_1st"/>
</dbReference>
<dbReference type="HAMAP" id="MF_00945_B">
    <property type="entry name" value="NusA_B"/>
    <property type="match status" value="1"/>
</dbReference>
<evidence type="ECO:0000259" key="9">
    <source>
        <dbReference type="PROSITE" id="PS50126"/>
    </source>
</evidence>
<dbReference type="NCBIfam" id="TIGR01953">
    <property type="entry name" value="NusA"/>
    <property type="match status" value="1"/>
</dbReference>
<dbReference type="InterPro" id="IPR010213">
    <property type="entry name" value="TF_NusA"/>
</dbReference>
<name>A0A0G0VDA4_9BACT</name>
<keyword evidence="3 7" id="KW-0889">Transcription antitermination</keyword>
<dbReference type="PANTHER" id="PTHR22648:SF0">
    <property type="entry name" value="TRANSCRIPTION TERMINATION_ANTITERMINATION PROTEIN NUSA"/>
    <property type="match status" value="1"/>
</dbReference>
<accession>A0A0G0VDA4</accession>
<dbReference type="FunFam" id="3.30.300.20:FF:000005">
    <property type="entry name" value="Transcription termination/antitermination protein NusA"/>
    <property type="match status" value="1"/>
</dbReference>
<dbReference type="CDD" id="cd22529">
    <property type="entry name" value="KH-II_NusA_rpt2"/>
    <property type="match status" value="1"/>
</dbReference>
<feature type="compositionally biased region" description="Basic and acidic residues" evidence="8">
    <location>
        <begin position="406"/>
        <end position="423"/>
    </location>
</feature>
<dbReference type="Gene3D" id="3.30.300.20">
    <property type="match status" value="2"/>
</dbReference>
<evidence type="ECO:0000256" key="2">
    <source>
        <dbReference type="ARBA" id="ARBA00022490"/>
    </source>
</evidence>
<feature type="domain" description="S1 motif" evidence="9">
    <location>
        <begin position="185"/>
        <end position="249"/>
    </location>
</feature>
<dbReference type="FunFam" id="3.30.300.20:FF:000002">
    <property type="entry name" value="Transcription termination/antitermination protein NusA"/>
    <property type="match status" value="1"/>
</dbReference>
<evidence type="ECO:0000256" key="5">
    <source>
        <dbReference type="ARBA" id="ARBA00023015"/>
    </source>
</evidence>
<evidence type="ECO:0000256" key="3">
    <source>
        <dbReference type="ARBA" id="ARBA00022814"/>
    </source>
</evidence>
<evidence type="ECO:0000313" key="11">
    <source>
        <dbReference type="Proteomes" id="UP000033930"/>
    </source>
</evidence>
<dbReference type="GO" id="GO:0006353">
    <property type="term" value="P:DNA-templated transcription termination"/>
    <property type="evidence" value="ECO:0007669"/>
    <property type="project" value="UniProtKB-UniRule"/>
</dbReference>
<protein>
    <recommendedName>
        <fullName evidence="7">Transcription termination/antitermination protein NusA</fullName>
    </recommendedName>
</protein>
<proteinExistence type="inferred from homology"/>
<dbReference type="SUPFAM" id="SSF54814">
    <property type="entry name" value="Prokaryotic type KH domain (KH-domain type II)"/>
    <property type="match status" value="2"/>
</dbReference>
<dbReference type="InterPro" id="IPR003029">
    <property type="entry name" value="S1_domain"/>
</dbReference>
<dbReference type="EMBL" id="LCAW01000014">
    <property type="protein sequence ID" value="KKR98874.1"/>
    <property type="molecule type" value="Genomic_DNA"/>
</dbReference>
<dbReference type="GO" id="GO:0005829">
    <property type="term" value="C:cytosol"/>
    <property type="evidence" value="ECO:0007669"/>
    <property type="project" value="TreeGrafter"/>
</dbReference>
<dbReference type="GO" id="GO:0031564">
    <property type="term" value="P:transcription antitermination"/>
    <property type="evidence" value="ECO:0007669"/>
    <property type="project" value="UniProtKB-UniRule"/>
</dbReference>
<dbReference type="AlphaFoldDB" id="A0A0G0VDA4"/>
<feature type="region of interest" description="Disordered" evidence="8">
    <location>
        <begin position="80"/>
        <end position="122"/>
    </location>
</feature>
<dbReference type="InterPro" id="IPR013735">
    <property type="entry name" value="TF_NusA_N"/>
</dbReference>
<dbReference type="PATRIC" id="fig|1618983.3.peg.643"/>
<dbReference type="SUPFAM" id="SSF69705">
    <property type="entry name" value="Transcription factor NusA, N-terminal domain"/>
    <property type="match status" value="1"/>
</dbReference>
<sequence>MASEIEQAIRYVCEEKGLSYESVLETIQTALGAAYRKDYGNRQQNILVNFNPADGSIEVFDVKTVVEDIPLEELEAIQERQAQKAAERDAMDAAPEELRRPRYDDEDELGESEEGPSFNPKTDIMISDAKVLKMGSEIGDEIKIELPMPGEFGRMAAMTAKQVITQKLREAEREIIFNEYREQEGEVLIGTVQRREGRVVLVDIGKTAGVILPADQVRTEHYDSGQRIKVFVREVSLGPRGPQILLSRASAELVKALFEIEIPEIAENIVEIKAIAREAGSRTKIAVHTDDESIDPIGSCIGQRGVRIQTIITEIGGEKIDVIEWSGKHEKFIENALSPAKISGVELDEENKEAVIRVDKDQLSLAIGRGGQNVRLASELTGWKISVREEVGEEKEVGEGEEEEVESGKLKVKGEESDVKTGAEKVEEVMEDEAIHDEIEKIEESLETVGQEDEIEVQAELSTEEIADDEEEEAEEEVEEVLEDNEE</sequence>
<dbReference type="GO" id="GO:0003700">
    <property type="term" value="F:DNA-binding transcription factor activity"/>
    <property type="evidence" value="ECO:0007669"/>
    <property type="project" value="InterPro"/>
</dbReference>
<keyword evidence="4 7" id="KW-0694">RNA-binding</keyword>
<dbReference type="Proteomes" id="UP000033930">
    <property type="component" value="Unassembled WGS sequence"/>
</dbReference>
<evidence type="ECO:0000256" key="6">
    <source>
        <dbReference type="ARBA" id="ARBA00023163"/>
    </source>
</evidence>
<feature type="compositionally biased region" description="Acidic residues" evidence="8">
    <location>
        <begin position="104"/>
        <end position="114"/>
    </location>
</feature>
<evidence type="ECO:0000256" key="8">
    <source>
        <dbReference type="SAM" id="MobiDB-lite"/>
    </source>
</evidence>
<evidence type="ECO:0000313" key="10">
    <source>
        <dbReference type="EMBL" id="KKR98874.1"/>
    </source>
</evidence>